<protein>
    <submittedName>
        <fullName evidence="1">Uncharacterized protein</fullName>
    </submittedName>
</protein>
<dbReference type="Proteomes" id="UP000405805">
    <property type="component" value="Unassembled WGS sequence"/>
</dbReference>
<evidence type="ECO:0000313" key="2">
    <source>
        <dbReference type="Proteomes" id="UP000405805"/>
    </source>
</evidence>
<proteinExistence type="predicted"/>
<dbReference type="EMBL" id="VZBP01000091">
    <property type="protein sequence ID" value="MQO09602.1"/>
    <property type="molecule type" value="Genomic_DNA"/>
</dbReference>
<reference evidence="2" key="1">
    <citation type="submission" date="2019-09" db="EMBL/GenBank/DDBJ databases">
        <title>Distinct polysaccharide growth profiles of human intestinal Prevotella copri isolates.</title>
        <authorList>
            <person name="Fehlner-Peach H."/>
            <person name="Magnabosco C."/>
            <person name="Raghavan V."/>
            <person name="Scher J.U."/>
            <person name="Tett A."/>
            <person name="Cox L.M."/>
            <person name="Gottsegen C."/>
            <person name="Watters A."/>
            <person name="Wiltshire- Gordon J.D."/>
            <person name="Segata N."/>
            <person name="Bonneau R."/>
            <person name="Littman D.R."/>
        </authorList>
    </citation>
    <scope>NUCLEOTIDE SEQUENCE [LARGE SCALE GENOMIC DNA]</scope>
    <source>
        <strain evidence="2">iA624</strain>
    </source>
</reference>
<organism evidence="1 2">
    <name type="scientific">Segatella copri</name>
    <dbReference type="NCBI Taxonomy" id="165179"/>
    <lineage>
        <taxon>Bacteria</taxon>
        <taxon>Pseudomonadati</taxon>
        <taxon>Bacteroidota</taxon>
        <taxon>Bacteroidia</taxon>
        <taxon>Bacteroidales</taxon>
        <taxon>Prevotellaceae</taxon>
        <taxon>Segatella</taxon>
    </lineage>
</organism>
<name>A0AA90VGS0_9BACT</name>
<gene>
    <name evidence="1" type="ORF">F7D57_07740</name>
</gene>
<accession>A0AA90VGS0</accession>
<dbReference type="RefSeq" id="WP_153097010.1">
    <property type="nucleotide sequence ID" value="NZ_VZBP01000091.1"/>
</dbReference>
<dbReference type="AlphaFoldDB" id="A0AA90VGS0"/>
<sequence length="72" mass="8690">MDRNNICTKKELAFYIKADYMMGYGKWKPSFITRIKEIIFPNRIYKYLVFMRKANYYSHFSLLSLGGKIHLL</sequence>
<evidence type="ECO:0000313" key="1">
    <source>
        <dbReference type="EMBL" id="MQO09602.1"/>
    </source>
</evidence>
<comment type="caution">
    <text evidence="1">The sequence shown here is derived from an EMBL/GenBank/DDBJ whole genome shotgun (WGS) entry which is preliminary data.</text>
</comment>